<evidence type="ECO:0000256" key="1">
    <source>
        <dbReference type="ARBA" id="ARBA00011051"/>
    </source>
</evidence>
<comment type="caution">
    <text evidence="5">The sequence shown here is derived from an EMBL/GenBank/DDBJ whole genome shotgun (WGS) entry which is preliminary data.</text>
</comment>
<dbReference type="InterPro" id="IPR000335">
    <property type="entry name" value="Bleomycin-R"/>
</dbReference>
<dbReference type="InterPro" id="IPR029068">
    <property type="entry name" value="Glyas_Bleomycin-R_OHBP_Dase"/>
</dbReference>
<dbReference type="RefSeq" id="WP_284361719.1">
    <property type="nucleotide sequence ID" value="NZ_BPFZ01000021.1"/>
</dbReference>
<evidence type="ECO:0000313" key="5">
    <source>
        <dbReference type="EMBL" id="GIU68109.1"/>
    </source>
</evidence>
<reference evidence="5" key="1">
    <citation type="submission" date="2021-05" db="EMBL/GenBank/DDBJ databases">
        <authorList>
            <person name="Tanabe Y."/>
        </authorList>
    </citation>
    <scope>NUCLEOTIDE SEQUENCE</scope>
    <source>
        <strain evidence="5">BOTRYCO-1</strain>
    </source>
</reference>
<comment type="similarity">
    <text evidence="1">Belongs to the bleomycin resistance protein family.</text>
</comment>
<dbReference type="SUPFAM" id="SSF54593">
    <property type="entry name" value="Glyoxalase/Bleomycin resistance protein/Dihydroxybiphenyl dioxygenase"/>
    <property type="match status" value="1"/>
</dbReference>
<dbReference type="EMBL" id="BPFZ01000021">
    <property type="protein sequence ID" value="GIU68109.1"/>
    <property type="molecule type" value="Genomic_DNA"/>
</dbReference>
<keyword evidence="3" id="KW-0046">Antibiotic resistance</keyword>
<gene>
    <name evidence="5" type="ORF">PsB1_2263</name>
</gene>
<dbReference type="InterPro" id="IPR037523">
    <property type="entry name" value="VOC_core"/>
</dbReference>
<dbReference type="PROSITE" id="PS51819">
    <property type="entry name" value="VOC"/>
    <property type="match status" value="1"/>
</dbReference>
<protein>
    <recommendedName>
        <fullName evidence="2">Bleomycin resistance protein</fullName>
    </recommendedName>
</protein>
<evidence type="ECO:0000259" key="4">
    <source>
        <dbReference type="PROSITE" id="PS51819"/>
    </source>
</evidence>
<dbReference type="Pfam" id="PF00903">
    <property type="entry name" value="Glyoxalase"/>
    <property type="match status" value="1"/>
</dbReference>
<dbReference type="InterPro" id="IPR004360">
    <property type="entry name" value="Glyas_Fos-R_dOase_dom"/>
</dbReference>
<proteinExistence type="inferred from homology"/>
<evidence type="ECO:0000256" key="2">
    <source>
        <dbReference type="ARBA" id="ARBA00021572"/>
    </source>
</evidence>
<dbReference type="Gene3D" id="3.10.180.10">
    <property type="entry name" value="2,3-Dihydroxybiphenyl 1,2-Dioxygenase, domain 1"/>
    <property type="match status" value="1"/>
</dbReference>
<keyword evidence="6" id="KW-1185">Reference proteome</keyword>
<evidence type="ECO:0000313" key="6">
    <source>
        <dbReference type="Proteomes" id="UP001161064"/>
    </source>
</evidence>
<name>A0ABQ4PZL1_9PROT</name>
<feature type="domain" description="VOC" evidence="4">
    <location>
        <begin position="4"/>
        <end position="128"/>
    </location>
</feature>
<dbReference type="Proteomes" id="UP001161064">
    <property type="component" value="Unassembled WGS sequence"/>
</dbReference>
<dbReference type="CDD" id="cd08349">
    <property type="entry name" value="BLMA_like"/>
    <property type="match status" value="1"/>
</dbReference>
<accession>A0ABQ4PZL1</accession>
<reference evidence="5" key="2">
    <citation type="journal article" date="2023" name="ISME Commun">
        <title>Characterization of a bloom-associated alphaproteobacterial lineage, 'Candidatus Phycosocius': insights into freshwater algal-bacterial interactions.</title>
        <authorList>
            <person name="Tanabe Y."/>
            <person name="Yamaguchi H."/>
            <person name="Yoshida M."/>
            <person name="Kai A."/>
            <person name="Okazaki Y."/>
        </authorList>
    </citation>
    <scope>NUCLEOTIDE SEQUENCE</scope>
    <source>
        <strain evidence="5">BOTRYCO-1</strain>
    </source>
</reference>
<sequence>MKWAALVPELVVSDITASRAFYIGVLGFVLEYEREGFAYLSFGEAQIMLEQVGNHWSTGMLERPFGRGINLQIEIEDIGKFLDRIVAAGLPLFQPLQTSWYRADEVEHGQSEFLIQDLDGYLLRFCENLGERPA</sequence>
<evidence type="ECO:0000256" key="3">
    <source>
        <dbReference type="ARBA" id="ARBA00023251"/>
    </source>
</evidence>
<organism evidence="5 6">
    <name type="scientific">Candidatus Phycosocius spiralis</name>
    <dbReference type="NCBI Taxonomy" id="2815099"/>
    <lineage>
        <taxon>Bacteria</taxon>
        <taxon>Pseudomonadati</taxon>
        <taxon>Pseudomonadota</taxon>
        <taxon>Alphaproteobacteria</taxon>
        <taxon>Caulobacterales</taxon>
        <taxon>Caulobacterales incertae sedis</taxon>
        <taxon>Candidatus Phycosocius</taxon>
    </lineage>
</organism>